<evidence type="ECO:0000256" key="10">
    <source>
        <dbReference type="ARBA" id="ARBA00022915"/>
    </source>
</evidence>
<feature type="active site" evidence="15">
    <location>
        <position position="83"/>
    </location>
</feature>
<name>A0ABX2TJ95_9PROT</name>
<accession>A0ABX2TJ95</accession>
<dbReference type="NCBIfam" id="NF009557">
    <property type="entry name" value="PRK13009.1"/>
    <property type="match status" value="1"/>
</dbReference>
<evidence type="ECO:0000313" key="18">
    <source>
        <dbReference type="Proteomes" id="UP000584642"/>
    </source>
</evidence>
<dbReference type="SUPFAM" id="SSF55031">
    <property type="entry name" value="Bacterial exopeptidase dimerisation domain"/>
    <property type="match status" value="1"/>
</dbReference>
<keyword evidence="18" id="KW-1185">Reference proteome</keyword>
<keyword evidence="8 15" id="KW-0378">Hydrolase</keyword>
<dbReference type="PANTHER" id="PTHR43808">
    <property type="entry name" value="ACETYLORNITHINE DEACETYLASE"/>
    <property type="match status" value="1"/>
</dbReference>
<dbReference type="PROSITE" id="PS00759">
    <property type="entry name" value="ARGE_DAPE_CPG2_2"/>
    <property type="match status" value="1"/>
</dbReference>
<keyword evidence="11 15" id="KW-0457">Lysine biosynthesis</keyword>
<feature type="binding site" evidence="15">
    <location>
        <position position="114"/>
    </location>
    <ligand>
        <name>Zn(2+)</name>
        <dbReference type="ChEBI" id="CHEBI:29105"/>
        <label>1</label>
    </ligand>
</feature>
<dbReference type="Gene3D" id="3.40.630.10">
    <property type="entry name" value="Zn peptidases"/>
    <property type="match status" value="1"/>
</dbReference>
<comment type="pathway">
    <text evidence="1 15">Amino-acid biosynthesis; L-lysine biosynthesis via DAP pathway; LL-2,6-diaminopimelate from (S)-tetrahydrodipicolinate (succinylase route): step 3/3.</text>
</comment>
<evidence type="ECO:0000256" key="8">
    <source>
        <dbReference type="ARBA" id="ARBA00022801"/>
    </source>
</evidence>
<comment type="function">
    <text evidence="15">Catalyzes the hydrolysis of N-succinyl-L,L-diaminopimelic acid (SDAP), forming succinate and LL-2,6-diaminopimelate (DAP), an intermediate involved in the bacterial biosynthesis of lysine and meso-diaminopimelic acid, an essential component of bacterial cell walls.</text>
</comment>
<sequence>MGGASTGGLAATDPVAIARALIRCPSVTPADAGALGVLESVLAPLGFTCHRLRFEEPGTAPVENLYARLGDRGPNFCFAGHTDVVPVGDPRGWTVDPFGGEIHNGHLFGRGAVDMKGAIAAFVAAVARRIAEKGTSDGSISLLITGDEEGPSVNGTCKVLDWLTARGETLDACVVGEPTNPKALGDMIKIGRRGSLNGRLTVRGVQGHAAYPHLADNPLPKLVRMLAAITAEPLDEGTAHFQPSTLALTTIDVGNPATNVIPAEGKAVFNIRFNDAHTPASIESWLRARFDPVGGDYELAVDVRGVSFLTPPGALTESVAAAVERVTGRRPEFSTTGGTSDARFIKDHCPVVEFGLVGQTMHKVDERVALDDLARLTDIYGAILDAQIGAPRTVA</sequence>
<dbReference type="Gene3D" id="3.30.70.360">
    <property type="match status" value="1"/>
</dbReference>
<feature type="domain" description="Peptidase M20 dimerisation" evidence="16">
    <location>
        <begin position="190"/>
        <end position="296"/>
    </location>
</feature>
<keyword evidence="7 15" id="KW-0479">Metal-binding</keyword>
<evidence type="ECO:0000256" key="2">
    <source>
        <dbReference type="ARBA" id="ARBA00006746"/>
    </source>
</evidence>
<evidence type="ECO:0000256" key="15">
    <source>
        <dbReference type="HAMAP-Rule" id="MF_01690"/>
    </source>
</evidence>
<dbReference type="CDD" id="cd03891">
    <property type="entry name" value="M20_DapE_proteobac"/>
    <property type="match status" value="1"/>
</dbReference>
<comment type="catalytic activity">
    <reaction evidence="14 15">
        <text>N-succinyl-(2S,6S)-2,6-diaminopimelate + H2O = (2S,6S)-2,6-diaminopimelate + succinate</text>
        <dbReference type="Rhea" id="RHEA:22608"/>
        <dbReference type="ChEBI" id="CHEBI:15377"/>
        <dbReference type="ChEBI" id="CHEBI:30031"/>
        <dbReference type="ChEBI" id="CHEBI:57609"/>
        <dbReference type="ChEBI" id="CHEBI:58087"/>
        <dbReference type="EC" id="3.5.1.18"/>
    </reaction>
</comment>
<comment type="subunit">
    <text evidence="3 15">Homodimer.</text>
</comment>
<dbReference type="NCBIfam" id="TIGR01246">
    <property type="entry name" value="dapE_proteo"/>
    <property type="match status" value="1"/>
</dbReference>
<dbReference type="EMBL" id="JABFDB010000040">
    <property type="protein sequence ID" value="NYZ24419.1"/>
    <property type="molecule type" value="Genomic_DNA"/>
</dbReference>
<keyword evidence="9 15" id="KW-0862">Zinc</keyword>
<proteinExistence type="inferred from homology"/>
<evidence type="ECO:0000256" key="5">
    <source>
        <dbReference type="ARBA" id="ARBA00022391"/>
    </source>
</evidence>
<dbReference type="HAMAP" id="MF_01690">
    <property type="entry name" value="DapE"/>
    <property type="match status" value="1"/>
</dbReference>
<dbReference type="InterPro" id="IPR002933">
    <property type="entry name" value="Peptidase_M20"/>
</dbReference>
<feature type="binding site" evidence="15">
    <location>
        <position position="177"/>
    </location>
    <ligand>
        <name>Zn(2+)</name>
        <dbReference type="ChEBI" id="CHEBI:29105"/>
        <label>1</label>
    </ligand>
</feature>
<dbReference type="SUPFAM" id="SSF53187">
    <property type="entry name" value="Zn-dependent exopeptidases"/>
    <property type="match status" value="1"/>
</dbReference>
<dbReference type="GO" id="GO:0009014">
    <property type="term" value="F:succinyl-diaminopimelate desuccinylase activity"/>
    <property type="evidence" value="ECO:0007669"/>
    <property type="project" value="UniProtKB-EC"/>
</dbReference>
<evidence type="ECO:0000256" key="9">
    <source>
        <dbReference type="ARBA" id="ARBA00022833"/>
    </source>
</evidence>
<dbReference type="Proteomes" id="UP000584642">
    <property type="component" value="Unassembled WGS sequence"/>
</dbReference>
<evidence type="ECO:0000256" key="13">
    <source>
        <dbReference type="ARBA" id="ARBA00031891"/>
    </source>
</evidence>
<dbReference type="EC" id="3.5.1.18" evidence="4 15"/>
<comment type="cofactor">
    <cofactor evidence="15">
        <name>Zn(2+)</name>
        <dbReference type="ChEBI" id="CHEBI:29105"/>
    </cofactor>
    <cofactor evidence="15">
        <name>Co(2+)</name>
        <dbReference type="ChEBI" id="CHEBI:48828"/>
    </cofactor>
    <text evidence="15">Binds 2 Zn(2+) or Co(2+) ions per subunit.</text>
</comment>
<keyword evidence="6 15" id="KW-0028">Amino-acid biosynthesis</keyword>
<feature type="binding site" evidence="15">
    <location>
        <position position="81"/>
    </location>
    <ligand>
        <name>Zn(2+)</name>
        <dbReference type="ChEBI" id="CHEBI:29105"/>
        <label>1</label>
    </ligand>
</feature>
<evidence type="ECO:0000256" key="14">
    <source>
        <dbReference type="ARBA" id="ARBA00051301"/>
    </source>
</evidence>
<evidence type="ECO:0000256" key="12">
    <source>
        <dbReference type="ARBA" id="ARBA00023285"/>
    </source>
</evidence>
<feature type="binding site" evidence="15">
    <location>
        <position position="114"/>
    </location>
    <ligand>
        <name>Zn(2+)</name>
        <dbReference type="ChEBI" id="CHEBI:29105"/>
        <label>2</label>
    </ligand>
</feature>
<evidence type="ECO:0000313" key="17">
    <source>
        <dbReference type="EMBL" id="NYZ24419.1"/>
    </source>
</evidence>
<dbReference type="Pfam" id="PF07687">
    <property type="entry name" value="M20_dimer"/>
    <property type="match status" value="1"/>
</dbReference>
<comment type="similarity">
    <text evidence="2 15">Belongs to the peptidase M20A family. DapE subfamily.</text>
</comment>
<evidence type="ECO:0000256" key="3">
    <source>
        <dbReference type="ARBA" id="ARBA00011738"/>
    </source>
</evidence>
<dbReference type="InterPro" id="IPR036264">
    <property type="entry name" value="Bact_exopeptidase_dim_dom"/>
</dbReference>
<evidence type="ECO:0000256" key="6">
    <source>
        <dbReference type="ARBA" id="ARBA00022605"/>
    </source>
</evidence>
<reference evidence="17 18" key="1">
    <citation type="submission" date="2020-05" db="EMBL/GenBank/DDBJ databases">
        <title>Azospirillum oleiclasticum sp. nov, a nitrogen-fixing and heavy crude oil-emulsifying bacterium isolated from the crude oil of Yumen Oilfield.</title>
        <authorList>
            <person name="Wu D."/>
            <person name="Cai M."/>
            <person name="Zhang X."/>
        </authorList>
    </citation>
    <scope>NUCLEOTIDE SEQUENCE [LARGE SCALE GENOMIC DNA]</scope>
    <source>
        <strain evidence="17 18">ROY-1-1-2</strain>
    </source>
</reference>
<dbReference type="InterPro" id="IPR050072">
    <property type="entry name" value="Peptidase_M20A"/>
</dbReference>
<gene>
    <name evidence="15 17" type="primary">dapE</name>
    <name evidence="17" type="ORF">HND93_32345</name>
</gene>
<dbReference type="InterPro" id="IPR005941">
    <property type="entry name" value="DapE_proteobac"/>
</dbReference>
<evidence type="ECO:0000256" key="7">
    <source>
        <dbReference type="ARBA" id="ARBA00022723"/>
    </source>
</evidence>
<keyword evidence="10 15" id="KW-0220">Diaminopimelate biosynthesis</keyword>
<keyword evidence="12 15" id="KW-0170">Cobalt</keyword>
<feature type="binding site" evidence="15">
    <location>
        <position position="362"/>
    </location>
    <ligand>
        <name>Zn(2+)</name>
        <dbReference type="ChEBI" id="CHEBI:29105"/>
        <label>2</label>
    </ligand>
</feature>
<feature type="active site" description="Proton acceptor" evidence="15">
    <location>
        <position position="148"/>
    </location>
</feature>
<organism evidence="17 18">
    <name type="scientific">Azospirillum oleiclasticum</name>
    <dbReference type="NCBI Taxonomy" id="2735135"/>
    <lineage>
        <taxon>Bacteria</taxon>
        <taxon>Pseudomonadati</taxon>
        <taxon>Pseudomonadota</taxon>
        <taxon>Alphaproteobacteria</taxon>
        <taxon>Rhodospirillales</taxon>
        <taxon>Azospirillaceae</taxon>
        <taxon>Azospirillum</taxon>
    </lineage>
</organism>
<dbReference type="Pfam" id="PF01546">
    <property type="entry name" value="Peptidase_M20"/>
    <property type="match status" value="1"/>
</dbReference>
<dbReference type="InterPro" id="IPR001261">
    <property type="entry name" value="ArgE/DapE_CS"/>
</dbReference>
<evidence type="ECO:0000256" key="11">
    <source>
        <dbReference type="ARBA" id="ARBA00023154"/>
    </source>
</evidence>
<dbReference type="PANTHER" id="PTHR43808:SF31">
    <property type="entry name" value="N-ACETYL-L-CITRULLINE DEACETYLASE"/>
    <property type="match status" value="1"/>
</dbReference>
<comment type="caution">
    <text evidence="17">The sequence shown here is derived from an EMBL/GenBank/DDBJ whole genome shotgun (WGS) entry which is preliminary data.</text>
</comment>
<protein>
    <recommendedName>
        <fullName evidence="5 15">Succinyl-diaminopimelate desuccinylase</fullName>
        <shortName evidence="15">SDAP desuccinylase</shortName>
        <ecNumber evidence="4 15">3.5.1.18</ecNumber>
    </recommendedName>
    <alternativeName>
        <fullName evidence="13 15">N-succinyl-LL-2,6-diaminoheptanedioate amidohydrolase</fullName>
    </alternativeName>
</protein>
<feature type="binding site" evidence="15">
    <location>
        <position position="149"/>
    </location>
    <ligand>
        <name>Zn(2+)</name>
        <dbReference type="ChEBI" id="CHEBI:29105"/>
        <label>2</label>
    </ligand>
</feature>
<dbReference type="InterPro" id="IPR011650">
    <property type="entry name" value="Peptidase_M20_dimer"/>
</dbReference>
<evidence type="ECO:0000259" key="16">
    <source>
        <dbReference type="Pfam" id="PF07687"/>
    </source>
</evidence>
<dbReference type="RefSeq" id="WP_180286195.1">
    <property type="nucleotide sequence ID" value="NZ_JABFDB010000040.1"/>
</dbReference>
<evidence type="ECO:0000256" key="1">
    <source>
        <dbReference type="ARBA" id="ARBA00005130"/>
    </source>
</evidence>
<evidence type="ECO:0000256" key="4">
    <source>
        <dbReference type="ARBA" id="ARBA00011921"/>
    </source>
</evidence>